<evidence type="ECO:0000313" key="3">
    <source>
        <dbReference type="Proteomes" id="UP001589683"/>
    </source>
</evidence>
<evidence type="ECO:0000259" key="1">
    <source>
        <dbReference type="Pfam" id="PF09458"/>
    </source>
</evidence>
<feature type="domain" description="H-type lectin" evidence="1">
    <location>
        <begin position="39"/>
        <end position="104"/>
    </location>
</feature>
<dbReference type="SUPFAM" id="SSF141086">
    <property type="entry name" value="Agglutinin HPA-like"/>
    <property type="match status" value="1"/>
</dbReference>
<dbReference type="InterPro" id="IPR019019">
    <property type="entry name" value="H-type_lectin_domain"/>
</dbReference>
<reference evidence="2 3" key="1">
    <citation type="submission" date="2024-09" db="EMBL/GenBank/DDBJ databases">
        <authorList>
            <person name="Sun Q."/>
            <person name="Mori K."/>
        </authorList>
    </citation>
    <scope>NUCLEOTIDE SEQUENCE [LARGE SCALE GENOMIC DNA]</scope>
    <source>
        <strain evidence="2 3">CECT 8726</strain>
    </source>
</reference>
<dbReference type="PANTHER" id="PTHR46938:SF1">
    <property type="entry name" value="DISCOIDIN-1 SUBUNIT A-RELATED"/>
    <property type="match status" value="1"/>
</dbReference>
<protein>
    <submittedName>
        <fullName evidence="2">H-type lectin domain-containing protein</fullName>
    </submittedName>
</protein>
<keyword evidence="3" id="KW-1185">Reference proteome</keyword>
<dbReference type="Pfam" id="PF09458">
    <property type="entry name" value="H_lectin"/>
    <property type="match status" value="1"/>
</dbReference>
<proteinExistence type="predicted"/>
<sequence>MKRLHSHLVGVDQGEKTLFSDFEDGGDMWTGTGPRASRARVKFSSSFQSIPVVQVSMSMWDMDRLTNKRADIQAENISKTGFDLVFRTWADSRVARIRASWIAIGDLPDEEEWELY</sequence>
<dbReference type="InterPro" id="IPR037221">
    <property type="entry name" value="H-type_lectin_dom_sf"/>
</dbReference>
<dbReference type="Gene3D" id="2.60.40.2080">
    <property type="match status" value="1"/>
</dbReference>
<evidence type="ECO:0000313" key="2">
    <source>
        <dbReference type="EMBL" id="MFB9231301.1"/>
    </source>
</evidence>
<dbReference type="RefSeq" id="WP_213888897.1">
    <property type="nucleotide sequence ID" value="NZ_JAGFNU010000005.1"/>
</dbReference>
<dbReference type="Proteomes" id="UP001589683">
    <property type="component" value="Unassembled WGS sequence"/>
</dbReference>
<dbReference type="InterPro" id="IPR052487">
    <property type="entry name" value="Galactose-binding_lectin"/>
</dbReference>
<dbReference type="PANTHER" id="PTHR46938">
    <property type="entry name" value="DISCOIDIN-1 SUBUNIT A-RELATED-RELATED"/>
    <property type="match status" value="1"/>
</dbReference>
<dbReference type="EMBL" id="JBHMEA010000016">
    <property type="protein sequence ID" value="MFB9231301.1"/>
    <property type="molecule type" value="Genomic_DNA"/>
</dbReference>
<organism evidence="2 3">
    <name type="scientific">Pseudohalocynthiibacter aestuariivivens</name>
    <dbReference type="NCBI Taxonomy" id="1591409"/>
    <lineage>
        <taxon>Bacteria</taxon>
        <taxon>Pseudomonadati</taxon>
        <taxon>Pseudomonadota</taxon>
        <taxon>Alphaproteobacteria</taxon>
        <taxon>Rhodobacterales</taxon>
        <taxon>Paracoccaceae</taxon>
        <taxon>Pseudohalocynthiibacter</taxon>
    </lineage>
</organism>
<gene>
    <name evidence="2" type="ORF">ACFFUT_05820</name>
</gene>
<name>A0ABV5JEI9_9RHOB</name>
<comment type="caution">
    <text evidence="2">The sequence shown here is derived from an EMBL/GenBank/DDBJ whole genome shotgun (WGS) entry which is preliminary data.</text>
</comment>
<accession>A0ABV5JEI9</accession>